<sequence length="399" mass="42381">MKASTVETGNDGGWAVVLLQVSDQSFVNFLQLMDMQHQERPKNGRKAPPGGSVNPKKSRSGSRVQQLAATSASTSSASAPPPDMRQQQQQQQLHAFVSGGGGGGNQQQQFFGAAGIGGHPQQQTAPAAQISITYCKPFSGGVVAPSAAGSDPLLADRIKRQQLEELSMMEAARPRPDNIEFVRMFDVNTGITDIGYLLMGWRDGMVIGELVAVVALSTKMGGSEAKFTGHKLVLCFEPDGIQLLGVKAWQASGVSELEKAQVGDRVHLRRLSVVQAKRGATSVDNTFLFSLCYGQFSAIQIVARHGHEWPKLWSGGSAAALLMPNIGNSENCHADGSAAALALLDAPSAEHRHTAPPMVVTTTGADIVLSDDNENDEEDDHFDGFGNLQPQQTTVGQIG</sequence>
<evidence type="ECO:0000313" key="2">
    <source>
        <dbReference type="Proteomes" id="UP000050741"/>
    </source>
</evidence>
<feature type="region of interest" description="Disordered" evidence="1">
    <location>
        <begin position="37"/>
        <end position="120"/>
    </location>
</feature>
<reference evidence="2" key="1">
    <citation type="submission" date="2013-12" db="EMBL/GenBank/DDBJ databases">
        <authorList>
            <person name="Aslett M."/>
        </authorList>
    </citation>
    <scope>NUCLEOTIDE SEQUENCE [LARGE SCALE GENOMIC DNA]</scope>
    <source>
        <strain evidence="2">Lindley</strain>
    </source>
</reference>
<reference evidence="2" key="2">
    <citation type="submission" date="2014-05" db="EMBL/GenBank/DDBJ databases">
        <title>The genome and life-stage specific transcriptomes of Globodera pallida elucidate key aspects of plant parasitism by a cyst nematode.</title>
        <authorList>
            <person name="Cotton J.A."/>
            <person name="Lilley C.J."/>
            <person name="Jones L.M."/>
            <person name="Kikuchi T."/>
            <person name="Reid A.J."/>
            <person name="Thorpe P."/>
            <person name="Tsai I.J."/>
            <person name="Beasley H."/>
            <person name="Blok V."/>
            <person name="Cock P.J.A."/>
            <person name="Van den Akker S.E."/>
            <person name="Holroyd N."/>
            <person name="Hunt M."/>
            <person name="Mantelin S."/>
            <person name="Naghra H."/>
            <person name="Pain A."/>
            <person name="Palomares-Rius J.E."/>
            <person name="Zarowiecki M."/>
            <person name="Berriman M."/>
            <person name="Jones J.T."/>
            <person name="Urwin P.E."/>
        </authorList>
    </citation>
    <scope>NUCLEOTIDE SEQUENCE [LARGE SCALE GENOMIC DNA]</scope>
    <source>
        <strain evidence="2">Lindley</strain>
    </source>
</reference>
<reference evidence="3" key="3">
    <citation type="submission" date="2016-06" db="UniProtKB">
        <authorList>
            <consortium name="WormBaseParasite"/>
        </authorList>
    </citation>
    <scope>IDENTIFICATION</scope>
</reference>
<dbReference type="Proteomes" id="UP000050741">
    <property type="component" value="Unassembled WGS sequence"/>
</dbReference>
<proteinExistence type="predicted"/>
<evidence type="ECO:0000313" key="3">
    <source>
        <dbReference type="WBParaSite" id="GPLIN_000233900"/>
    </source>
</evidence>
<organism evidence="2 3">
    <name type="scientific">Globodera pallida</name>
    <name type="common">Potato cyst nematode worm</name>
    <name type="synonym">Heterodera pallida</name>
    <dbReference type="NCBI Taxonomy" id="36090"/>
    <lineage>
        <taxon>Eukaryota</taxon>
        <taxon>Metazoa</taxon>
        <taxon>Ecdysozoa</taxon>
        <taxon>Nematoda</taxon>
        <taxon>Chromadorea</taxon>
        <taxon>Rhabditida</taxon>
        <taxon>Tylenchina</taxon>
        <taxon>Tylenchomorpha</taxon>
        <taxon>Tylenchoidea</taxon>
        <taxon>Heteroderidae</taxon>
        <taxon>Heteroderinae</taxon>
        <taxon>Globodera</taxon>
    </lineage>
</organism>
<dbReference type="WBParaSite" id="GPLIN_000233900">
    <property type="protein sequence ID" value="GPLIN_000233900"/>
    <property type="gene ID" value="GPLIN_000233900"/>
</dbReference>
<feature type="compositionally biased region" description="Acidic residues" evidence="1">
    <location>
        <begin position="370"/>
        <end position="381"/>
    </location>
</feature>
<accession>A0A183BP03</accession>
<feature type="region of interest" description="Disordered" evidence="1">
    <location>
        <begin position="370"/>
        <end position="399"/>
    </location>
</feature>
<feature type="compositionally biased region" description="Low complexity" evidence="1">
    <location>
        <begin position="68"/>
        <end position="78"/>
    </location>
</feature>
<protein>
    <submittedName>
        <fullName evidence="3">AXH domain-containing protein</fullName>
    </submittedName>
</protein>
<keyword evidence="2" id="KW-1185">Reference proteome</keyword>
<feature type="compositionally biased region" description="Polar residues" evidence="1">
    <location>
        <begin position="388"/>
        <end position="399"/>
    </location>
</feature>
<name>A0A183BP03_GLOPA</name>
<evidence type="ECO:0000256" key="1">
    <source>
        <dbReference type="SAM" id="MobiDB-lite"/>
    </source>
</evidence>
<dbReference type="AlphaFoldDB" id="A0A183BP03"/>